<organism evidence="11">
    <name type="scientific">Cladocopium goreaui</name>
    <dbReference type="NCBI Taxonomy" id="2562237"/>
    <lineage>
        <taxon>Eukaryota</taxon>
        <taxon>Sar</taxon>
        <taxon>Alveolata</taxon>
        <taxon>Dinophyceae</taxon>
        <taxon>Suessiales</taxon>
        <taxon>Symbiodiniaceae</taxon>
        <taxon>Cladocopium</taxon>
    </lineage>
</organism>
<dbReference type="InterPro" id="IPR037185">
    <property type="entry name" value="EmrE-like"/>
</dbReference>
<comment type="caution">
    <text evidence="11">The sequence shown here is derived from an EMBL/GenBank/DDBJ whole genome shotgun (WGS) entry which is preliminary data.</text>
</comment>
<keyword evidence="7 9" id="KW-0472">Membrane</keyword>
<keyword evidence="10" id="KW-0732">Signal</keyword>
<evidence type="ECO:0000256" key="4">
    <source>
        <dbReference type="ARBA" id="ARBA00022448"/>
    </source>
</evidence>
<keyword evidence="9" id="KW-0812">Transmembrane</keyword>
<sequence length="1090" mass="119283">MATAFLQLSLVSLVLTAANIVGHLWEPDQSWIFGPHPLYKLRHVGPVGLLFGFKYGVTNWGLQILPVGMHLLLQSTEIVWAIILAEYVNGEDLGVVEILAAFLSGTGSFLIGLHAVDTLETPLMPILVNLLPPLILALCLSTLRMGAQELFRSDNRLAGSISVVEFTAMKLALSALTALVLAMLCERGTKLQSSWWKALAEESDAGVLLVLLGGVFILIFQVNLTWLTSLTSVATVGIIGGVKIIPQWILNAIFQLQVDLEPLNILGAFLVLAAKRVVQESDERFKGLEGLAQDVYSQDSVDSQRLVLDESQAQSLSLRQRCQDMEMSLAARFPSNDGGDGFDDEDEELVRDRMPQSFTSHRDLVERDIVDARSLRYATLGYIRHFDIDRTRGSLLTSQSIFQIGLDGYSAKHLQEFSGRVLRTLNSVPQGDWPSQRMMGEWLFHRLRQVRKLERTIDEIKRSDAQSSLRDFDHLWNRLQEHLLEEREDINAQSIENLLKSSLPKKLQPDKPTRAPAAIAPSSESKTSPKGKAKGKGKAMTAEQKAKTACIFYRCQPFAICHRRGVESYGHAELLGPVEAKKTELRELVGDHYRSVLESSDHIRAMSDCAVQVAHGAEKLESLIATMWELAGKPPQPDNQWEPETEFSLCEHVMELLEMPEKVRGLVAELNFVKAAKAALVDAPALHSQVQERLRVESLPGFDPQGLIAQQAAAFRSLPRQVAGGCVDAFAAAELTPAAAAEAFVAHLVLDEAAASSLLRRFIACRSSLLRDILEGSGAAFGGDSQEGLLQRLSAAAMAFEGTIVVASSLCTPGAGGAAPPLLASALNRLDTSNEILKQKAAMLVAVFRSGGSMATELAPLGLQFVKSWAPEVGRDSGKTFSGHFEALIASSSPTTCSELGQLQRLFTQRLTAFRRALAESVGDGRDWPALWKGACGLFCPGKGVCPDSLSALQRCVEQSCAQLVKERLRELKLVLVKPGELPEEEVDESRRAEQLTEMRSQCQAHISSFDEELGSFLDDVAQISEIQIPSTVTFAMMEGLELQLATALQALQSSMPRVAPLWPATDLQAWTAWTAWTFEEPSGCIGFAH</sequence>
<keyword evidence="12" id="KW-0449">Lipoprotein</keyword>
<dbReference type="EMBL" id="CAMXCT020001840">
    <property type="protein sequence ID" value="CAL1146875.1"/>
    <property type="molecule type" value="Genomic_DNA"/>
</dbReference>
<feature type="transmembrane region" description="Helical" evidence="9">
    <location>
        <begin position="95"/>
        <end position="116"/>
    </location>
</feature>
<keyword evidence="12" id="KW-0675">Receptor</keyword>
<feature type="transmembrane region" description="Helical" evidence="9">
    <location>
        <begin position="64"/>
        <end position="83"/>
    </location>
</feature>
<dbReference type="PANTHER" id="PTHR31658">
    <property type="entry name" value="CONSERVED OLIGOMERIC GOLGI COMPLEX SUBUNIT 1"/>
    <property type="match status" value="1"/>
</dbReference>
<dbReference type="SUPFAM" id="SSF103481">
    <property type="entry name" value="Multidrug resistance efflux transporter EmrE"/>
    <property type="match status" value="1"/>
</dbReference>
<feature type="chain" id="PRO_5043272505" description="Conserved oligomeric Golgi complex subunit 1" evidence="10">
    <location>
        <begin position="17"/>
        <end position="1090"/>
    </location>
</feature>
<evidence type="ECO:0000313" key="13">
    <source>
        <dbReference type="Proteomes" id="UP001152797"/>
    </source>
</evidence>
<dbReference type="GO" id="GO:0006891">
    <property type="term" value="P:intra-Golgi vesicle-mediated transport"/>
    <property type="evidence" value="ECO:0007669"/>
    <property type="project" value="InterPro"/>
</dbReference>
<evidence type="ECO:0000313" key="11">
    <source>
        <dbReference type="EMBL" id="CAI3993500.1"/>
    </source>
</evidence>
<keyword evidence="4" id="KW-0813">Transport</keyword>
<feature type="signal peptide" evidence="10">
    <location>
        <begin position="1"/>
        <end position="16"/>
    </location>
</feature>
<evidence type="ECO:0000256" key="3">
    <source>
        <dbReference type="ARBA" id="ARBA00020978"/>
    </source>
</evidence>
<dbReference type="EMBL" id="CAMXCT010001840">
    <property type="protein sequence ID" value="CAI3993500.1"/>
    <property type="molecule type" value="Genomic_DNA"/>
</dbReference>
<dbReference type="Proteomes" id="UP001152797">
    <property type="component" value="Unassembled WGS sequence"/>
</dbReference>
<evidence type="ECO:0000256" key="7">
    <source>
        <dbReference type="ARBA" id="ARBA00023136"/>
    </source>
</evidence>
<comment type="similarity">
    <text evidence="2">Belongs to the COG1 family.</text>
</comment>
<feature type="transmembrane region" description="Helical" evidence="9">
    <location>
        <begin position="163"/>
        <end position="184"/>
    </location>
</feature>
<gene>
    <name evidence="11" type="ORF">C1SCF055_LOCUS20242</name>
</gene>
<dbReference type="InterPro" id="IPR033370">
    <property type="entry name" value="COG1"/>
</dbReference>
<feature type="transmembrane region" description="Helical" evidence="9">
    <location>
        <begin position="205"/>
        <end position="226"/>
    </location>
</feature>
<dbReference type="GO" id="GO:0015031">
    <property type="term" value="P:protein transport"/>
    <property type="evidence" value="ECO:0007669"/>
    <property type="project" value="UniProtKB-KW"/>
</dbReference>
<reference evidence="11" key="1">
    <citation type="submission" date="2022-10" db="EMBL/GenBank/DDBJ databases">
        <authorList>
            <person name="Chen Y."/>
            <person name="Dougan E. K."/>
            <person name="Chan C."/>
            <person name="Rhodes N."/>
            <person name="Thang M."/>
        </authorList>
    </citation>
    <scope>NUCLEOTIDE SEQUENCE</scope>
</reference>
<keyword evidence="13" id="KW-1185">Reference proteome</keyword>
<protein>
    <recommendedName>
        <fullName evidence="3">Conserved oligomeric Golgi complex subunit 1</fullName>
    </recommendedName>
</protein>
<evidence type="ECO:0000256" key="9">
    <source>
        <dbReference type="SAM" id="Phobius"/>
    </source>
</evidence>
<accession>A0A9P1G0J8</accession>
<dbReference type="GO" id="GO:0000139">
    <property type="term" value="C:Golgi membrane"/>
    <property type="evidence" value="ECO:0007669"/>
    <property type="project" value="UniProtKB-SubCell"/>
</dbReference>
<keyword evidence="6" id="KW-0333">Golgi apparatus</keyword>
<feature type="region of interest" description="Disordered" evidence="8">
    <location>
        <begin position="501"/>
        <end position="540"/>
    </location>
</feature>
<proteinExistence type="inferred from homology"/>
<evidence type="ECO:0000256" key="6">
    <source>
        <dbReference type="ARBA" id="ARBA00023034"/>
    </source>
</evidence>
<keyword evidence="9" id="KW-1133">Transmembrane helix</keyword>
<dbReference type="GO" id="GO:0017119">
    <property type="term" value="C:Golgi transport complex"/>
    <property type="evidence" value="ECO:0007669"/>
    <property type="project" value="InterPro"/>
</dbReference>
<keyword evidence="5" id="KW-0653">Protein transport</keyword>
<dbReference type="PANTHER" id="PTHR31658:SF0">
    <property type="entry name" value="CONSERVED OLIGOMERIC GOLGI COMPLEX SUBUNIT 1"/>
    <property type="match status" value="1"/>
</dbReference>
<name>A0A9P1G0J8_9DINO</name>
<dbReference type="Pfam" id="PF08700">
    <property type="entry name" value="VPS51_Exo84_N"/>
    <property type="match status" value="1"/>
</dbReference>
<evidence type="ECO:0000256" key="2">
    <source>
        <dbReference type="ARBA" id="ARBA00006653"/>
    </source>
</evidence>
<evidence type="ECO:0000256" key="10">
    <source>
        <dbReference type="SAM" id="SignalP"/>
    </source>
</evidence>
<dbReference type="EMBL" id="CAMXCT030001840">
    <property type="protein sequence ID" value="CAL4780812.1"/>
    <property type="molecule type" value="Genomic_DNA"/>
</dbReference>
<dbReference type="OrthoDB" id="46189at2759"/>
<evidence type="ECO:0000256" key="1">
    <source>
        <dbReference type="ARBA" id="ARBA00004395"/>
    </source>
</evidence>
<evidence type="ECO:0000256" key="5">
    <source>
        <dbReference type="ARBA" id="ARBA00022927"/>
    </source>
</evidence>
<comment type="subcellular location">
    <subcellularLocation>
        <location evidence="1">Golgi apparatus membrane</location>
        <topology evidence="1">Peripheral membrane protein</topology>
    </subcellularLocation>
</comment>
<feature type="transmembrane region" description="Helical" evidence="9">
    <location>
        <begin position="123"/>
        <end position="143"/>
    </location>
</feature>
<dbReference type="AlphaFoldDB" id="A0A9P1G0J8"/>
<evidence type="ECO:0000313" key="12">
    <source>
        <dbReference type="EMBL" id="CAL4780812.1"/>
    </source>
</evidence>
<reference evidence="12 13" key="2">
    <citation type="submission" date="2024-05" db="EMBL/GenBank/DDBJ databases">
        <authorList>
            <person name="Chen Y."/>
            <person name="Shah S."/>
            <person name="Dougan E. K."/>
            <person name="Thang M."/>
            <person name="Chan C."/>
        </authorList>
    </citation>
    <scope>NUCLEOTIDE SEQUENCE [LARGE SCALE GENOMIC DNA]</scope>
</reference>
<evidence type="ECO:0000256" key="8">
    <source>
        <dbReference type="SAM" id="MobiDB-lite"/>
    </source>
</evidence>